<evidence type="ECO:0000313" key="3">
    <source>
        <dbReference type="Proteomes" id="UP000078542"/>
    </source>
</evidence>
<dbReference type="AlphaFoldDB" id="A0A195CUB7"/>
<feature type="non-terminal residue" evidence="2">
    <location>
        <position position="1"/>
    </location>
</feature>
<accession>A0A195CUB7</accession>
<dbReference type="EMBL" id="KQ977305">
    <property type="protein sequence ID" value="KYN03734.1"/>
    <property type="molecule type" value="Genomic_DNA"/>
</dbReference>
<sequence>TQCASRFLSRALQRYESDCGSRSTLGRHAEGRVAPRLPPPASSGAGHERVEEGAAKLDLWVIAKSRIELPCGTSDEIVKKEQAAVHLILEMEVSVRRNLISSKVYILIEIFLRCMSTWNFYGLCVMIMSK</sequence>
<feature type="region of interest" description="Disordered" evidence="1">
    <location>
        <begin position="21"/>
        <end position="50"/>
    </location>
</feature>
<evidence type="ECO:0000313" key="2">
    <source>
        <dbReference type="EMBL" id="KYN03734.1"/>
    </source>
</evidence>
<keyword evidence="3" id="KW-1185">Reference proteome</keyword>
<reference evidence="2 3" key="1">
    <citation type="submission" date="2016-03" db="EMBL/GenBank/DDBJ databases">
        <title>Cyphomyrmex costatus WGS genome.</title>
        <authorList>
            <person name="Nygaard S."/>
            <person name="Hu H."/>
            <person name="Boomsma J."/>
            <person name="Zhang G."/>
        </authorList>
    </citation>
    <scope>NUCLEOTIDE SEQUENCE [LARGE SCALE GENOMIC DNA]</scope>
    <source>
        <strain evidence="2">MS0001</strain>
        <tissue evidence="2">Whole body</tissue>
    </source>
</reference>
<gene>
    <name evidence="2" type="ORF">ALC62_05430</name>
</gene>
<dbReference type="Proteomes" id="UP000078542">
    <property type="component" value="Unassembled WGS sequence"/>
</dbReference>
<name>A0A195CUB7_9HYME</name>
<evidence type="ECO:0000256" key="1">
    <source>
        <dbReference type="SAM" id="MobiDB-lite"/>
    </source>
</evidence>
<proteinExistence type="predicted"/>
<organism evidence="2 3">
    <name type="scientific">Cyphomyrmex costatus</name>
    <dbReference type="NCBI Taxonomy" id="456900"/>
    <lineage>
        <taxon>Eukaryota</taxon>
        <taxon>Metazoa</taxon>
        <taxon>Ecdysozoa</taxon>
        <taxon>Arthropoda</taxon>
        <taxon>Hexapoda</taxon>
        <taxon>Insecta</taxon>
        <taxon>Pterygota</taxon>
        <taxon>Neoptera</taxon>
        <taxon>Endopterygota</taxon>
        <taxon>Hymenoptera</taxon>
        <taxon>Apocrita</taxon>
        <taxon>Aculeata</taxon>
        <taxon>Formicoidea</taxon>
        <taxon>Formicidae</taxon>
        <taxon>Myrmicinae</taxon>
        <taxon>Cyphomyrmex</taxon>
    </lineage>
</organism>
<protein>
    <submittedName>
        <fullName evidence="2">Uncharacterized protein</fullName>
    </submittedName>
</protein>